<comment type="caution">
    <text evidence="2">The sequence shown here is derived from an EMBL/GenBank/DDBJ whole genome shotgun (WGS) entry which is preliminary data.</text>
</comment>
<feature type="transmembrane region" description="Helical" evidence="1">
    <location>
        <begin position="63"/>
        <end position="83"/>
    </location>
</feature>
<feature type="transmembrane region" description="Helical" evidence="1">
    <location>
        <begin position="104"/>
        <end position="122"/>
    </location>
</feature>
<sequence>MAFPPTHILSQNITPAAAAVLNLGVSFEENFKIYRKHVAAVFYHIGDLCRNRRYISLSAAKPIATVVISSILDYCNFLVYNAANKDIAKLQRVHNCLARVLMRFLLVFIFRSVALLKSLHWLPVHYRNIFKI</sequence>
<organism evidence="2 3">
    <name type="scientific">Ridgeia piscesae</name>
    <name type="common">Tubeworm</name>
    <dbReference type="NCBI Taxonomy" id="27915"/>
    <lineage>
        <taxon>Eukaryota</taxon>
        <taxon>Metazoa</taxon>
        <taxon>Spiralia</taxon>
        <taxon>Lophotrochozoa</taxon>
        <taxon>Annelida</taxon>
        <taxon>Polychaeta</taxon>
        <taxon>Sedentaria</taxon>
        <taxon>Canalipalpata</taxon>
        <taxon>Sabellida</taxon>
        <taxon>Siboglinidae</taxon>
        <taxon>Ridgeia</taxon>
    </lineage>
</organism>
<name>A0AAD9J8R4_RIDPI</name>
<gene>
    <name evidence="2" type="ORF">NP493_3264g00008</name>
</gene>
<keyword evidence="1" id="KW-1133">Transmembrane helix</keyword>
<protein>
    <submittedName>
        <fullName evidence="2">Uncharacterized protein</fullName>
    </submittedName>
</protein>
<dbReference type="AlphaFoldDB" id="A0AAD9J8R4"/>
<reference evidence="2" key="1">
    <citation type="journal article" date="2023" name="Mol. Biol. Evol.">
        <title>Third-Generation Sequencing Reveals the Adaptive Role of the Epigenome in Three Deep-Sea Polychaetes.</title>
        <authorList>
            <person name="Perez M."/>
            <person name="Aroh O."/>
            <person name="Sun Y."/>
            <person name="Lan Y."/>
            <person name="Juniper S.K."/>
            <person name="Young C.R."/>
            <person name="Angers B."/>
            <person name="Qian P.Y."/>
        </authorList>
    </citation>
    <scope>NUCLEOTIDE SEQUENCE</scope>
    <source>
        <strain evidence="2">R07B-5</strain>
    </source>
</reference>
<dbReference type="EMBL" id="JAODUO010003248">
    <property type="protein sequence ID" value="KAK2148213.1"/>
    <property type="molecule type" value="Genomic_DNA"/>
</dbReference>
<evidence type="ECO:0000256" key="1">
    <source>
        <dbReference type="SAM" id="Phobius"/>
    </source>
</evidence>
<accession>A0AAD9J8R4</accession>
<keyword evidence="3" id="KW-1185">Reference proteome</keyword>
<keyword evidence="1" id="KW-0472">Membrane</keyword>
<keyword evidence="1" id="KW-0812">Transmembrane</keyword>
<evidence type="ECO:0000313" key="3">
    <source>
        <dbReference type="Proteomes" id="UP001209878"/>
    </source>
</evidence>
<evidence type="ECO:0000313" key="2">
    <source>
        <dbReference type="EMBL" id="KAK2148213.1"/>
    </source>
</evidence>
<dbReference type="Proteomes" id="UP001209878">
    <property type="component" value="Unassembled WGS sequence"/>
</dbReference>
<proteinExistence type="predicted"/>